<evidence type="ECO:0000259" key="1">
    <source>
        <dbReference type="Pfam" id="PF01883"/>
    </source>
</evidence>
<accession>A0ABQ6C1S7</accession>
<dbReference type="InterPro" id="IPR034904">
    <property type="entry name" value="FSCA_dom_sf"/>
</dbReference>
<feature type="domain" description="PaaD zinc beta ribbon" evidence="2">
    <location>
        <begin position="129"/>
        <end position="172"/>
    </location>
</feature>
<dbReference type="RefSeq" id="WP_284307322.1">
    <property type="nucleotide sequence ID" value="NZ_BSPB01000009.1"/>
</dbReference>
<sequence>MSAATEASLQAVSQALAHLTDPEIPVVSLSELGILRAVREGADGVPEVVITPTYSGCPAMGQIADDILVALRDAGLPGRVVTQLAPAWTTDWMSTAAKEKLRAYGIAPPQGGSEPATTPGVLRFSRHAARPASVTCPHCGSRNTTRIAPFGSTACKAQHRCLDCLEPFDHFKPY</sequence>
<dbReference type="PANTHER" id="PTHR42831">
    <property type="entry name" value="FE-S PROTEIN MATURATION AUXILIARY FACTOR YITW"/>
    <property type="match status" value="1"/>
</dbReference>
<keyword evidence="4" id="KW-1185">Reference proteome</keyword>
<organism evidence="3 4">
    <name type="scientific">Hydrogenophaga electricum</name>
    <dbReference type="NCBI Taxonomy" id="1230953"/>
    <lineage>
        <taxon>Bacteria</taxon>
        <taxon>Pseudomonadati</taxon>
        <taxon>Pseudomonadota</taxon>
        <taxon>Betaproteobacteria</taxon>
        <taxon>Burkholderiales</taxon>
        <taxon>Comamonadaceae</taxon>
        <taxon>Hydrogenophaga</taxon>
    </lineage>
</organism>
<gene>
    <name evidence="3" type="primary">paaD</name>
    <name evidence="3" type="ORF">GCM10007935_15550</name>
</gene>
<evidence type="ECO:0000259" key="2">
    <source>
        <dbReference type="Pfam" id="PF23451"/>
    </source>
</evidence>
<dbReference type="NCBIfam" id="TIGR02159">
    <property type="entry name" value="PA_CoA_Oxy4"/>
    <property type="match status" value="1"/>
</dbReference>
<dbReference type="InterPro" id="IPR002744">
    <property type="entry name" value="MIP18-like"/>
</dbReference>
<proteinExistence type="predicted"/>
<dbReference type="InterPro" id="IPR011883">
    <property type="entry name" value="PaaD-like"/>
</dbReference>
<feature type="domain" description="MIP18 family-like" evidence="1">
    <location>
        <begin position="10"/>
        <end position="81"/>
    </location>
</feature>
<dbReference type="PANTHER" id="PTHR42831:SF3">
    <property type="entry name" value="1,2-PHENYLACETYL-COA EPOXIDASE, SUBUNIT D-RELATED"/>
    <property type="match status" value="1"/>
</dbReference>
<dbReference type="Pfam" id="PF23451">
    <property type="entry name" value="Zn_ribbon_PaaD"/>
    <property type="match status" value="1"/>
</dbReference>
<dbReference type="InterPro" id="IPR052339">
    <property type="entry name" value="Fe-S_Maturation_MIP18"/>
</dbReference>
<dbReference type="EMBL" id="BSPB01000009">
    <property type="protein sequence ID" value="GLS14124.1"/>
    <property type="molecule type" value="Genomic_DNA"/>
</dbReference>
<dbReference type="Proteomes" id="UP001156903">
    <property type="component" value="Unassembled WGS sequence"/>
</dbReference>
<protein>
    <submittedName>
        <fullName evidence="3">Phenylacetic acid degradation protein PaaD</fullName>
    </submittedName>
</protein>
<evidence type="ECO:0000313" key="4">
    <source>
        <dbReference type="Proteomes" id="UP001156903"/>
    </source>
</evidence>
<dbReference type="InterPro" id="IPR056572">
    <property type="entry name" value="Zn_ribbon_PaaD"/>
</dbReference>
<reference evidence="4" key="1">
    <citation type="journal article" date="2019" name="Int. J. Syst. Evol. Microbiol.">
        <title>The Global Catalogue of Microorganisms (GCM) 10K type strain sequencing project: providing services to taxonomists for standard genome sequencing and annotation.</title>
        <authorList>
            <consortium name="The Broad Institute Genomics Platform"/>
            <consortium name="The Broad Institute Genome Sequencing Center for Infectious Disease"/>
            <person name="Wu L."/>
            <person name="Ma J."/>
        </authorList>
    </citation>
    <scope>NUCLEOTIDE SEQUENCE [LARGE SCALE GENOMIC DNA]</scope>
    <source>
        <strain evidence="4">NBRC 109341</strain>
    </source>
</reference>
<evidence type="ECO:0000313" key="3">
    <source>
        <dbReference type="EMBL" id="GLS14124.1"/>
    </source>
</evidence>
<dbReference type="Pfam" id="PF01883">
    <property type="entry name" value="FeS_assembly_P"/>
    <property type="match status" value="1"/>
</dbReference>
<comment type="caution">
    <text evidence="3">The sequence shown here is derived from an EMBL/GenBank/DDBJ whole genome shotgun (WGS) entry which is preliminary data.</text>
</comment>
<dbReference type="Gene3D" id="3.30.300.130">
    <property type="entry name" value="Fe-S cluster assembly (FSCA)"/>
    <property type="match status" value="1"/>
</dbReference>
<dbReference type="SUPFAM" id="SSF117916">
    <property type="entry name" value="Fe-S cluster assembly (FSCA) domain-like"/>
    <property type="match status" value="1"/>
</dbReference>
<name>A0ABQ6C1S7_9BURK</name>